<sequence>MMHSCVTIALVPQIKSGPWIFWEDLEASMAQASRLGFDAIELFTEDAKSLDKGLLDGLLSKYSLKLAAVGSGAGKVIQGLTLTDPNPEIRTKAIHFIQSMMDFGAHFGAVTIIGSMQGNALPDRREESLMHLQEALEYLGKHAEKLGVPLIYEPLNRYETNLFNTLGSGKAFVEGLSTRHIKLLADLFHMNIEEIDIAQSILENGPWIGHVHLADSNRRPMGMGHTSMKEIAAALQQINYQGAISAEAFPWPNPLEAAEQTIKTYQQYFKK</sequence>
<gene>
    <name evidence="3" type="ORF">HME7025_00788</name>
</gene>
<reference evidence="4" key="1">
    <citation type="submission" date="2018-05" db="EMBL/GenBank/DDBJ databases">
        <title>Pseudarcicella sp. HME7025 Genome sequencing and assembly.</title>
        <authorList>
            <person name="Kim H."/>
            <person name="Kang H."/>
            <person name="Joh K."/>
        </authorList>
    </citation>
    <scope>NUCLEOTIDE SEQUENCE [LARGE SCALE GENOMIC DNA]</scope>
    <source>
        <strain evidence="4">HME7025</strain>
    </source>
</reference>
<dbReference type="EMBL" id="CP029346">
    <property type="protein sequence ID" value="AWL08659.1"/>
    <property type="molecule type" value="Genomic_DNA"/>
</dbReference>
<dbReference type="InterPro" id="IPR036237">
    <property type="entry name" value="Xyl_isomerase-like_sf"/>
</dbReference>
<keyword evidence="4" id="KW-1185">Reference proteome</keyword>
<dbReference type="GO" id="GO:0016853">
    <property type="term" value="F:isomerase activity"/>
    <property type="evidence" value="ECO:0007669"/>
    <property type="project" value="UniProtKB-KW"/>
</dbReference>
<accession>A0A2S2DTM9</accession>
<name>A0A2S2DTM9_9BACT</name>
<evidence type="ECO:0000259" key="2">
    <source>
        <dbReference type="Pfam" id="PF01261"/>
    </source>
</evidence>
<dbReference type="EC" id="5.1.3.31" evidence="3"/>
<evidence type="ECO:0000313" key="3">
    <source>
        <dbReference type="EMBL" id="AWL08659.1"/>
    </source>
</evidence>
<feature type="domain" description="Xylose isomerase-like TIM barrel" evidence="2">
    <location>
        <begin position="30"/>
        <end position="258"/>
    </location>
</feature>
<dbReference type="Gene3D" id="3.20.20.150">
    <property type="entry name" value="Divalent-metal-dependent TIM barrel enzymes"/>
    <property type="match status" value="1"/>
</dbReference>
<evidence type="ECO:0000256" key="1">
    <source>
        <dbReference type="ARBA" id="ARBA00023235"/>
    </source>
</evidence>
<dbReference type="InterPro" id="IPR013022">
    <property type="entry name" value="Xyl_isomerase-like_TIM-brl"/>
</dbReference>
<dbReference type="SUPFAM" id="SSF51658">
    <property type="entry name" value="Xylose isomerase-like"/>
    <property type="match status" value="1"/>
</dbReference>
<evidence type="ECO:0000313" key="4">
    <source>
        <dbReference type="Proteomes" id="UP000245468"/>
    </source>
</evidence>
<dbReference type="Pfam" id="PF01261">
    <property type="entry name" value="AP_endonuc_2"/>
    <property type="match status" value="1"/>
</dbReference>
<dbReference type="InterPro" id="IPR050417">
    <property type="entry name" value="Sugar_Epim/Isomerase"/>
</dbReference>
<protein>
    <submittedName>
        <fullName evidence="3">D-psicose 3-epimerase</fullName>
        <ecNumber evidence="3">5.1.3.30</ecNumber>
        <ecNumber evidence="3">5.1.3.31</ecNumber>
    </submittedName>
</protein>
<dbReference type="AlphaFoldDB" id="A0A2S2DTM9"/>
<organism evidence="3 4">
    <name type="scientific">Aquirufa nivalisilvae</name>
    <dbReference type="NCBI Taxonomy" id="2516557"/>
    <lineage>
        <taxon>Bacteria</taxon>
        <taxon>Pseudomonadati</taxon>
        <taxon>Bacteroidota</taxon>
        <taxon>Cytophagia</taxon>
        <taxon>Cytophagales</taxon>
        <taxon>Flectobacillaceae</taxon>
        <taxon>Aquirufa</taxon>
    </lineage>
</organism>
<dbReference type="KEGG" id="psez:HME7025_00788"/>
<dbReference type="RefSeq" id="WP_317046240.1">
    <property type="nucleotide sequence ID" value="NZ_CP029346.1"/>
</dbReference>
<dbReference type="EC" id="5.1.3.30" evidence="3"/>
<dbReference type="Proteomes" id="UP000245468">
    <property type="component" value="Chromosome"/>
</dbReference>
<dbReference type="PANTHER" id="PTHR43489">
    <property type="entry name" value="ISOMERASE"/>
    <property type="match status" value="1"/>
</dbReference>
<dbReference type="PANTHER" id="PTHR43489:SF7">
    <property type="entry name" value="3-DEHYDRO-D-GULOSIDE 4-EPIMERASE-RELATED"/>
    <property type="match status" value="1"/>
</dbReference>
<dbReference type="SMR" id="A0A2S2DTM9"/>
<proteinExistence type="predicted"/>
<keyword evidence="1 3" id="KW-0413">Isomerase</keyword>